<reference evidence="3" key="2">
    <citation type="submission" date="2024-04" db="EMBL/GenBank/DDBJ databases">
        <authorList>
            <person name="Chen Y."/>
            <person name="Shah S."/>
            <person name="Dougan E. K."/>
            <person name="Thang M."/>
            <person name="Chan C."/>
        </authorList>
    </citation>
    <scope>NUCLEOTIDE SEQUENCE [LARGE SCALE GENOMIC DNA]</scope>
</reference>
<organism evidence="2">
    <name type="scientific">Cladocopium goreaui</name>
    <dbReference type="NCBI Taxonomy" id="2562237"/>
    <lineage>
        <taxon>Eukaryota</taxon>
        <taxon>Sar</taxon>
        <taxon>Alveolata</taxon>
        <taxon>Dinophyceae</taxon>
        <taxon>Suessiales</taxon>
        <taxon>Symbiodiniaceae</taxon>
        <taxon>Cladocopium</taxon>
    </lineage>
</organism>
<protein>
    <submittedName>
        <fullName evidence="2">Uncharacterized protein</fullName>
    </submittedName>
</protein>
<evidence type="ECO:0000313" key="3">
    <source>
        <dbReference type="EMBL" id="CAL1147220.1"/>
    </source>
</evidence>
<reference evidence="2" key="1">
    <citation type="submission" date="2022-10" db="EMBL/GenBank/DDBJ databases">
        <authorList>
            <person name="Chen Y."/>
            <person name="Dougan E. K."/>
            <person name="Chan C."/>
            <person name="Rhodes N."/>
            <person name="Thang M."/>
        </authorList>
    </citation>
    <scope>NUCLEOTIDE SEQUENCE</scope>
</reference>
<dbReference type="EMBL" id="CAMXCT020001884">
    <property type="protein sequence ID" value="CAL1147220.1"/>
    <property type="molecule type" value="Genomic_DNA"/>
</dbReference>
<evidence type="ECO:0000313" key="4">
    <source>
        <dbReference type="Proteomes" id="UP001152797"/>
    </source>
</evidence>
<proteinExistence type="predicted"/>
<feature type="compositionally biased region" description="Basic and acidic residues" evidence="1">
    <location>
        <begin position="52"/>
        <end position="72"/>
    </location>
</feature>
<feature type="compositionally biased region" description="Basic and acidic residues" evidence="1">
    <location>
        <begin position="83"/>
        <end position="100"/>
    </location>
</feature>
<evidence type="ECO:0000256" key="1">
    <source>
        <dbReference type="SAM" id="MobiDB-lite"/>
    </source>
</evidence>
<dbReference type="Proteomes" id="UP001152797">
    <property type="component" value="Unassembled WGS sequence"/>
</dbReference>
<sequence length="212" mass="24058">MFDCFDFIEASGKEPQCTRPPSLSWAFQFHNGDRKRLCRVTGTDSKQFSTPRRPDPMHRSEKEKDLGSRSTERSPMVLSEEQDQTKRNERKDEKKDEKNGTEVNTKMSRPRTLLEQLHWKAAQFSHPHVEPGPSIPVRQRDRAKDHPKNLPTPNRKASEPRKADGPKERIARQVRAVGAGPTGQKSGSPEPLAQLRLKLQDLQNFSADASAA</sequence>
<gene>
    <name evidence="2" type="ORF">C1SCF055_LOCUS20551</name>
</gene>
<dbReference type="AlphaFoldDB" id="A0A9P1G0X4"/>
<name>A0A9P1G0X4_9DINO</name>
<dbReference type="EMBL" id="CAMXCT010001884">
    <property type="protein sequence ID" value="CAI3993845.1"/>
    <property type="molecule type" value="Genomic_DNA"/>
</dbReference>
<evidence type="ECO:0000313" key="2">
    <source>
        <dbReference type="EMBL" id="CAI3993845.1"/>
    </source>
</evidence>
<feature type="compositionally biased region" description="Basic and acidic residues" evidence="1">
    <location>
        <begin position="156"/>
        <end position="171"/>
    </location>
</feature>
<dbReference type="EMBL" id="CAMXCT030001884">
    <property type="protein sequence ID" value="CAL4781157.1"/>
    <property type="molecule type" value="Genomic_DNA"/>
</dbReference>
<feature type="region of interest" description="Disordered" evidence="1">
    <location>
        <begin position="36"/>
        <end position="111"/>
    </location>
</feature>
<accession>A0A9P1G0X4</accession>
<feature type="region of interest" description="Disordered" evidence="1">
    <location>
        <begin position="124"/>
        <end position="193"/>
    </location>
</feature>
<keyword evidence="4" id="KW-1185">Reference proteome</keyword>
<comment type="caution">
    <text evidence="2">The sequence shown here is derived from an EMBL/GenBank/DDBJ whole genome shotgun (WGS) entry which is preliminary data.</text>
</comment>
<feature type="compositionally biased region" description="Basic and acidic residues" evidence="1">
    <location>
        <begin position="138"/>
        <end position="148"/>
    </location>
</feature>